<evidence type="ECO:0000256" key="2">
    <source>
        <dbReference type="ARBA" id="ARBA00007802"/>
    </source>
</evidence>
<evidence type="ECO:0000256" key="4">
    <source>
        <dbReference type="ARBA" id="ARBA00022989"/>
    </source>
</evidence>
<keyword evidence="3 6" id="KW-0812">Transmembrane</keyword>
<name>A0ABS9DZR5_9PROT</name>
<feature type="transmembrane region" description="Helical" evidence="6">
    <location>
        <begin position="65"/>
        <end position="84"/>
    </location>
</feature>
<dbReference type="Proteomes" id="UP001521209">
    <property type="component" value="Unassembled WGS sequence"/>
</dbReference>
<keyword evidence="8" id="KW-1185">Reference proteome</keyword>
<evidence type="ECO:0000256" key="1">
    <source>
        <dbReference type="ARBA" id="ARBA00004141"/>
    </source>
</evidence>
<dbReference type="Pfam" id="PF04610">
    <property type="entry name" value="TrbL"/>
    <property type="match status" value="1"/>
</dbReference>
<proteinExistence type="inferred from homology"/>
<reference evidence="7 8" key="1">
    <citation type="submission" date="2022-01" db="EMBL/GenBank/DDBJ databases">
        <authorList>
            <person name="Won M."/>
            <person name="Kim S.-J."/>
            <person name="Kwon S.-W."/>
        </authorList>
    </citation>
    <scope>NUCLEOTIDE SEQUENCE [LARGE SCALE GENOMIC DNA]</scope>
    <source>
        <strain evidence="7 8">KCTC 23505</strain>
    </source>
</reference>
<feature type="transmembrane region" description="Helical" evidence="6">
    <location>
        <begin position="31"/>
        <end position="53"/>
    </location>
</feature>
<evidence type="ECO:0000313" key="7">
    <source>
        <dbReference type="EMBL" id="MCF3948259.1"/>
    </source>
</evidence>
<feature type="transmembrane region" description="Helical" evidence="6">
    <location>
        <begin position="177"/>
        <end position="193"/>
    </location>
</feature>
<dbReference type="InterPro" id="IPR007688">
    <property type="entry name" value="Conjugal_tfr_TrbL/VirB6"/>
</dbReference>
<evidence type="ECO:0000256" key="6">
    <source>
        <dbReference type="SAM" id="Phobius"/>
    </source>
</evidence>
<comment type="similarity">
    <text evidence="2">Belongs to the TrbL/VirB6 family.</text>
</comment>
<accession>A0ABS9DZR5</accession>
<dbReference type="RefSeq" id="WP_235705543.1">
    <property type="nucleotide sequence ID" value="NZ_JAKGBZ010000044.1"/>
</dbReference>
<dbReference type="NCBIfam" id="NF010426">
    <property type="entry name" value="PRK13852.1"/>
    <property type="match status" value="1"/>
</dbReference>
<dbReference type="EMBL" id="JAKGBZ010000044">
    <property type="protein sequence ID" value="MCF3948259.1"/>
    <property type="molecule type" value="Genomic_DNA"/>
</dbReference>
<keyword evidence="4 6" id="KW-1133">Transmembrane helix</keyword>
<comment type="caution">
    <text evidence="7">The sequence shown here is derived from an EMBL/GenBank/DDBJ whole genome shotgun (WGS) entry which is preliminary data.</text>
</comment>
<feature type="transmembrane region" description="Helical" evidence="6">
    <location>
        <begin position="273"/>
        <end position="292"/>
    </location>
</feature>
<evidence type="ECO:0000256" key="3">
    <source>
        <dbReference type="ARBA" id="ARBA00022692"/>
    </source>
</evidence>
<gene>
    <name evidence="7" type="ORF">L2A60_16415</name>
</gene>
<evidence type="ECO:0000313" key="8">
    <source>
        <dbReference type="Proteomes" id="UP001521209"/>
    </source>
</evidence>
<organism evidence="7 8">
    <name type="scientific">Acidiphilium iwatense</name>
    <dbReference type="NCBI Taxonomy" id="768198"/>
    <lineage>
        <taxon>Bacteria</taxon>
        <taxon>Pseudomonadati</taxon>
        <taxon>Pseudomonadota</taxon>
        <taxon>Alphaproteobacteria</taxon>
        <taxon>Acetobacterales</taxon>
        <taxon>Acidocellaceae</taxon>
        <taxon>Acidiphilium</taxon>
    </lineage>
</organism>
<evidence type="ECO:0000256" key="5">
    <source>
        <dbReference type="ARBA" id="ARBA00023136"/>
    </source>
</evidence>
<keyword evidence="5 6" id="KW-0472">Membrane</keyword>
<feature type="transmembrane region" description="Helical" evidence="6">
    <location>
        <begin position="205"/>
        <end position="227"/>
    </location>
</feature>
<protein>
    <submittedName>
        <fullName evidence="7">Type IV secretion system protein</fullName>
    </submittedName>
</protein>
<sequence>MEITTITLFQYMYNQYSTGFISALDADVSQALAAVLPPLSAALVIWIIILGYLMMTGRYDYRIGISKVITMAIVVGIVSSSTLYDTYVQNFFLNDIPNFVATTFSSSGTSNIPQLLDAIYNNFVIAGEIIYKKASCITCILEPYVLGVEIQIILGIFFVALAIVFAIYLITTTLTGVLVVIGPFMIIGFLFDYTKGVADRWLAKLIGLSILLLLTTVVISIFSNGIIDFINTVITAKYDAETVQQELIALGEIAAYTSVVTFLTLLLPSLAAYLGGGVSFSISSFANPFNWFR</sequence>
<comment type="subcellular location">
    <subcellularLocation>
        <location evidence="1">Membrane</location>
        <topology evidence="1">Multi-pass membrane protein</topology>
    </subcellularLocation>
</comment>
<feature type="transmembrane region" description="Helical" evidence="6">
    <location>
        <begin position="247"/>
        <end position="267"/>
    </location>
</feature>
<feature type="transmembrane region" description="Helical" evidence="6">
    <location>
        <begin position="150"/>
        <end position="170"/>
    </location>
</feature>